<feature type="coiled-coil region" evidence="1">
    <location>
        <begin position="138"/>
        <end position="165"/>
    </location>
</feature>
<feature type="compositionally biased region" description="Polar residues" evidence="2">
    <location>
        <begin position="498"/>
        <end position="515"/>
    </location>
</feature>
<feature type="region of interest" description="Disordered" evidence="2">
    <location>
        <begin position="56"/>
        <end position="81"/>
    </location>
</feature>
<accession>A0A161Y252</accession>
<feature type="compositionally biased region" description="Low complexity" evidence="2">
    <location>
        <begin position="477"/>
        <end position="488"/>
    </location>
</feature>
<organism evidence="3 4">
    <name type="scientific">Colletotrichum incanum</name>
    <name type="common">Soybean anthracnose fungus</name>
    <dbReference type="NCBI Taxonomy" id="1573173"/>
    <lineage>
        <taxon>Eukaryota</taxon>
        <taxon>Fungi</taxon>
        <taxon>Dikarya</taxon>
        <taxon>Ascomycota</taxon>
        <taxon>Pezizomycotina</taxon>
        <taxon>Sordariomycetes</taxon>
        <taxon>Hypocreomycetidae</taxon>
        <taxon>Glomerellales</taxon>
        <taxon>Glomerellaceae</taxon>
        <taxon>Colletotrichum</taxon>
        <taxon>Colletotrichum spaethianum species complex</taxon>
    </lineage>
</organism>
<feature type="compositionally biased region" description="Low complexity" evidence="2">
    <location>
        <begin position="68"/>
        <end position="81"/>
    </location>
</feature>
<proteinExistence type="predicted"/>
<reference evidence="3 4" key="1">
    <citation type="submission" date="2015-06" db="EMBL/GenBank/DDBJ databases">
        <title>Survival trade-offs in plant roots during colonization by closely related pathogenic and mutualistic fungi.</title>
        <authorList>
            <person name="Hacquard S."/>
            <person name="Kracher B."/>
            <person name="Hiruma K."/>
            <person name="Weinman A."/>
            <person name="Muench P."/>
            <person name="Garrido Oter R."/>
            <person name="Ver Loren van Themaat E."/>
            <person name="Dallerey J.-F."/>
            <person name="Damm U."/>
            <person name="Henrissat B."/>
            <person name="Lespinet O."/>
            <person name="Thon M."/>
            <person name="Kemen E."/>
            <person name="McHardy A.C."/>
            <person name="Schulze-Lefert P."/>
            <person name="O'Connell R.J."/>
        </authorList>
    </citation>
    <scope>NUCLEOTIDE SEQUENCE [LARGE SCALE GENOMIC DNA]</scope>
    <source>
        <strain evidence="3 4">MAFF 238704</strain>
    </source>
</reference>
<evidence type="ECO:0000256" key="1">
    <source>
        <dbReference type="SAM" id="Coils"/>
    </source>
</evidence>
<evidence type="ECO:0000256" key="2">
    <source>
        <dbReference type="SAM" id="MobiDB-lite"/>
    </source>
</evidence>
<feature type="region of interest" description="Disordered" evidence="2">
    <location>
        <begin position="324"/>
        <end position="380"/>
    </location>
</feature>
<dbReference type="AlphaFoldDB" id="A0A161Y252"/>
<evidence type="ECO:0000313" key="3">
    <source>
        <dbReference type="EMBL" id="KZL83482.1"/>
    </source>
</evidence>
<gene>
    <name evidence="3" type="ORF">CI238_02499</name>
</gene>
<feature type="region of interest" description="Disordered" evidence="2">
    <location>
        <begin position="1"/>
        <end position="42"/>
    </location>
</feature>
<feature type="region of interest" description="Disordered" evidence="2">
    <location>
        <begin position="223"/>
        <end position="261"/>
    </location>
</feature>
<feature type="compositionally biased region" description="Polar residues" evidence="2">
    <location>
        <begin position="369"/>
        <end position="380"/>
    </location>
</feature>
<dbReference type="Proteomes" id="UP000076584">
    <property type="component" value="Unassembled WGS sequence"/>
</dbReference>
<feature type="region of interest" description="Disordered" evidence="2">
    <location>
        <begin position="466"/>
        <end position="515"/>
    </location>
</feature>
<dbReference type="STRING" id="1573173.A0A161Y252"/>
<dbReference type="EMBL" id="LFIW01001106">
    <property type="protein sequence ID" value="KZL83482.1"/>
    <property type="molecule type" value="Genomic_DNA"/>
</dbReference>
<feature type="compositionally biased region" description="Polar residues" evidence="2">
    <location>
        <begin position="324"/>
        <end position="333"/>
    </location>
</feature>
<keyword evidence="4" id="KW-1185">Reference proteome</keyword>
<sequence length="515" mass="56874">MADLILKPSHPQQRGSDMNPVQPNEDSLAHLDLPPSKLRQRRAIPRIASLDVLNSSRMGGSACPSIRSDSSQSPSHQLSLSPVEPTEVVWYQDRDQTEAPMSLNQMVDALHYIMMTKPVLDPVPREYNSYILHLLEGYWNVQEQLKKTEQALAEETETKQRSLEEFAKMSDEWQEKETAFRAEIKRMELVLAKVAPEGVGAVVLARSESVVDRSTRSSRIFKAKIERARGSPDKDGYDPYDADRMEDSHGPNGSGSPRRTHRTLLSMQPSLDDNADVELSQELRKAQRKRHWAINDGRQHMPPNPADIGRALDTISSDEDATLRTIQWTSDSSARPRAAQLSRRSSRVQTGGASHATKPAIDMSEEYGDSSQPSSNSSREILSVSSMKDGAVVADITAGERSSRGRLGVMAAAFGKPTEPSVSKTSEIYRHRREFSFKTGEDGIPLQTFGAAVESANGQDAHMHLTESSTIGHISERTASSSSGRSNSQLTELDDSWDTQAQPCGSQRKPPSTSQ</sequence>
<feature type="compositionally biased region" description="Polar residues" evidence="2">
    <location>
        <begin position="10"/>
        <end position="25"/>
    </location>
</feature>
<name>A0A161Y252_COLIC</name>
<evidence type="ECO:0000313" key="4">
    <source>
        <dbReference type="Proteomes" id="UP000076584"/>
    </source>
</evidence>
<feature type="compositionally biased region" description="Basic and acidic residues" evidence="2">
    <location>
        <begin position="223"/>
        <end position="249"/>
    </location>
</feature>
<protein>
    <submittedName>
        <fullName evidence="3">Uncharacterized protein</fullName>
    </submittedName>
</protein>
<comment type="caution">
    <text evidence="3">The sequence shown here is derived from an EMBL/GenBank/DDBJ whole genome shotgun (WGS) entry which is preliminary data.</text>
</comment>
<keyword evidence="1" id="KW-0175">Coiled coil</keyword>